<gene>
    <name evidence="1" type="ORF">Tco_1089974</name>
</gene>
<reference evidence="1" key="2">
    <citation type="submission" date="2022-01" db="EMBL/GenBank/DDBJ databases">
        <authorList>
            <person name="Yamashiro T."/>
            <person name="Shiraishi A."/>
            <person name="Satake H."/>
            <person name="Nakayama K."/>
        </authorList>
    </citation>
    <scope>NUCLEOTIDE SEQUENCE</scope>
</reference>
<accession>A0ABQ5I2V3</accession>
<evidence type="ECO:0000313" key="2">
    <source>
        <dbReference type="Proteomes" id="UP001151760"/>
    </source>
</evidence>
<organism evidence="1 2">
    <name type="scientific">Tanacetum coccineum</name>
    <dbReference type="NCBI Taxonomy" id="301880"/>
    <lineage>
        <taxon>Eukaryota</taxon>
        <taxon>Viridiplantae</taxon>
        <taxon>Streptophyta</taxon>
        <taxon>Embryophyta</taxon>
        <taxon>Tracheophyta</taxon>
        <taxon>Spermatophyta</taxon>
        <taxon>Magnoliopsida</taxon>
        <taxon>eudicotyledons</taxon>
        <taxon>Gunneridae</taxon>
        <taxon>Pentapetalae</taxon>
        <taxon>asterids</taxon>
        <taxon>campanulids</taxon>
        <taxon>Asterales</taxon>
        <taxon>Asteraceae</taxon>
        <taxon>Asteroideae</taxon>
        <taxon>Anthemideae</taxon>
        <taxon>Anthemidinae</taxon>
        <taxon>Tanacetum</taxon>
    </lineage>
</organism>
<reference evidence="1" key="1">
    <citation type="journal article" date="2022" name="Int. J. Mol. Sci.">
        <title>Draft Genome of Tanacetum Coccineum: Genomic Comparison of Closely Related Tanacetum-Family Plants.</title>
        <authorList>
            <person name="Yamashiro T."/>
            <person name="Shiraishi A."/>
            <person name="Nakayama K."/>
            <person name="Satake H."/>
        </authorList>
    </citation>
    <scope>NUCLEOTIDE SEQUENCE</scope>
</reference>
<protein>
    <submittedName>
        <fullName evidence="1">Uncharacterized protein</fullName>
    </submittedName>
</protein>
<keyword evidence="2" id="KW-1185">Reference proteome</keyword>
<evidence type="ECO:0000313" key="1">
    <source>
        <dbReference type="EMBL" id="GJT94456.1"/>
    </source>
</evidence>
<sequence length="249" mass="28864">MLYGRPRERHLVCPTKRHGFCPLSFQEFFLNHDLILQPAHLFGGEIRGGETRVDSIFKHDLLQTAVICKNVFPTFTDDGTGAHISVKMRFKKFDKLLGSRWWESAFASPILTDSRQQQALWESGKYLKSHRGNNRMGFRESFRAILVMKGSGKWYLVRVASFKLSVVDAHSPPCVQSCRIDHFPAIFDNGHATLLWYTMHRAYPWTVRDWINQSGVKKLFNFFLDDVVDFWIYPPLDACENRLVISPLP</sequence>
<dbReference type="Proteomes" id="UP001151760">
    <property type="component" value="Unassembled WGS sequence"/>
</dbReference>
<dbReference type="EMBL" id="BQNB010020297">
    <property type="protein sequence ID" value="GJT94456.1"/>
    <property type="molecule type" value="Genomic_DNA"/>
</dbReference>
<proteinExistence type="predicted"/>
<name>A0ABQ5I2V3_9ASTR</name>
<comment type="caution">
    <text evidence="1">The sequence shown here is derived from an EMBL/GenBank/DDBJ whole genome shotgun (WGS) entry which is preliminary data.</text>
</comment>